<feature type="compositionally biased region" description="Acidic residues" evidence="5">
    <location>
        <begin position="73"/>
        <end position="128"/>
    </location>
</feature>
<dbReference type="PANTHER" id="PTHR44019:SF20">
    <property type="entry name" value="WD REPEAT-CONTAINING PROTEIN 55"/>
    <property type="match status" value="1"/>
</dbReference>
<dbReference type="AlphaFoldDB" id="A0A7R8WAQ2"/>
<reference evidence="6" key="1">
    <citation type="submission" date="2020-11" db="EMBL/GenBank/DDBJ databases">
        <authorList>
            <person name="Tran Van P."/>
        </authorList>
    </citation>
    <scope>NUCLEOTIDE SEQUENCE</scope>
</reference>
<feature type="region of interest" description="Disordered" evidence="5">
    <location>
        <begin position="1"/>
        <end position="159"/>
    </location>
</feature>
<keyword evidence="3" id="KW-0677">Repeat</keyword>
<proteinExistence type="inferred from homology"/>
<evidence type="ECO:0000256" key="4">
    <source>
        <dbReference type="ARBA" id="ARBA00023478"/>
    </source>
</evidence>
<evidence type="ECO:0000256" key="1">
    <source>
        <dbReference type="ARBA" id="ARBA00007625"/>
    </source>
</evidence>
<dbReference type="InterPro" id="IPR001680">
    <property type="entry name" value="WD40_rpt"/>
</dbReference>
<dbReference type="PANTHER" id="PTHR44019">
    <property type="entry name" value="WD REPEAT-CONTAINING PROTEIN 55"/>
    <property type="match status" value="1"/>
</dbReference>
<evidence type="ECO:0000256" key="5">
    <source>
        <dbReference type="SAM" id="MobiDB-lite"/>
    </source>
</evidence>
<dbReference type="EMBL" id="OB661390">
    <property type="protein sequence ID" value="CAD7228116.1"/>
    <property type="molecule type" value="Genomic_DNA"/>
</dbReference>
<feature type="compositionally biased region" description="Polar residues" evidence="5">
    <location>
        <begin position="8"/>
        <end position="37"/>
    </location>
</feature>
<dbReference type="OrthoDB" id="2288928at2759"/>
<protein>
    <recommendedName>
        <fullName evidence="4">WD repeat-containing protein 55 homolog</fullName>
    </recommendedName>
</protein>
<name>A0A7R8WAQ2_9CRUS</name>
<evidence type="ECO:0000256" key="3">
    <source>
        <dbReference type="ARBA" id="ARBA00022737"/>
    </source>
</evidence>
<gene>
    <name evidence="6" type="ORF">CTOB1V02_LOCUS6005</name>
</gene>
<dbReference type="InterPro" id="IPR050505">
    <property type="entry name" value="WDR55/POC1"/>
</dbReference>
<evidence type="ECO:0000256" key="2">
    <source>
        <dbReference type="ARBA" id="ARBA00022574"/>
    </source>
</evidence>
<sequence>MVKKHPSLASSSRVDDPVSSQESSGPSRQQDIPSSVNGEPPAHQISGGERTPSLRDLFSSDEGDDNGSVGSEGLEEEVCEEFASDSSDQEEQEDSSTSDDDEGEHDVDDEDDLEDSQESDDSIGDEEDKGGGRNDGSREEEDLTNKDSQSSAARKAPPRIKFQDATVDVQFHPTDNYIVLGSINGEVLLYSYTRQERKQVKIFKHHRKFCRRVAFSSDGFDLFSIASDRRLVQLDLRAEKVIKEFSDIHEDSPYSLLIFQDDNLAATGDDDGQVKGRCSRSYDVQYLVARFVELFFFTFSYLSVWDLRQSRSVMSFKQMEGTVHDMTAANDVLLCASGEGTLTAFSIRAKKMEMQSEVYEGELTGIALMRQGTKVVVGGAEGKLFAFNWGSFGYHASEFTSKHVTPINSIRAVNDHILLTGTDDGVVRAVHLFPDRPLGIVGQHEELFGVERLTVSKDLDLAASCGYENAVRFWDIEYLKEVKVNDREKSRKRGMDKHLPSSRYEDRGAFFSGLE</sequence>
<organism evidence="6">
    <name type="scientific">Cyprideis torosa</name>
    <dbReference type="NCBI Taxonomy" id="163714"/>
    <lineage>
        <taxon>Eukaryota</taxon>
        <taxon>Metazoa</taxon>
        <taxon>Ecdysozoa</taxon>
        <taxon>Arthropoda</taxon>
        <taxon>Crustacea</taxon>
        <taxon>Oligostraca</taxon>
        <taxon>Ostracoda</taxon>
        <taxon>Podocopa</taxon>
        <taxon>Podocopida</taxon>
        <taxon>Cytherocopina</taxon>
        <taxon>Cytheroidea</taxon>
        <taxon>Cytherideidae</taxon>
        <taxon>Cyprideis</taxon>
    </lineage>
</organism>
<keyword evidence="2" id="KW-0853">WD repeat</keyword>
<dbReference type="SMART" id="SM00320">
    <property type="entry name" value="WD40"/>
    <property type="match status" value="7"/>
</dbReference>
<dbReference type="Gene3D" id="2.130.10.10">
    <property type="entry name" value="YVTN repeat-like/Quinoprotein amine dehydrogenase"/>
    <property type="match status" value="2"/>
</dbReference>
<comment type="similarity">
    <text evidence="1">Belongs to the WD repeat WDR55 family.</text>
</comment>
<dbReference type="InterPro" id="IPR036322">
    <property type="entry name" value="WD40_repeat_dom_sf"/>
</dbReference>
<accession>A0A7R8WAQ2</accession>
<dbReference type="SUPFAM" id="SSF50978">
    <property type="entry name" value="WD40 repeat-like"/>
    <property type="match status" value="1"/>
</dbReference>
<evidence type="ECO:0000313" key="6">
    <source>
        <dbReference type="EMBL" id="CAD7228116.1"/>
    </source>
</evidence>
<dbReference type="Pfam" id="PF24796">
    <property type="entry name" value="WDR55"/>
    <property type="match status" value="1"/>
</dbReference>
<dbReference type="InterPro" id="IPR015943">
    <property type="entry name" value="WD40/YVTN_repeat-like_dom_sf"/>
</dbReference>